<sequence length="76" mass="8900">MVTDLYPKGGKINRGRQLRRWKDVLRSGRRRDLGEGLQEIESTERRRITRDLRSRSAVRGGRRGRGGPRARPHSHR</sequence>
<protein>
    <submittedName>
        <fullName evidence="2">Uncharacterized protein</fullName>
    </submittedName>
</protein>
<evidence type="ECO:0000313" key="2">
    <source>
        <dbReference type="EMBL" id="GBP15139.1"/>
    </source>
</evidence>
<evidence type="ECO:0000313" key="3">
    <source>
        <dbReference type="Proteomes" id="UP000299102"/>
    </source>
</evidence>
<dbReference type="Proteomes" id="UP000299102">
    <property type="component" value="Unassembled WGS sequence"/>
</dbReference>
<name>A0A4C1TKN4_EUMVA</name>
<evidence type="ECO:0000256" key="1">
    <source>
        <dbReference type="SAM" id="MobiDB-lite"/>
    </source>
</evidence>
<reference evidence="2 3" key="1">
    <citation type="journal article" date="2019" name="Commun. Biol.">
        <title>The bagworm genome reveals a unique fibroin gene that provides high tensile strength.</title>
        <authorList>
            <person name="Kono N."/>
            <person name="Nakamura H."/>
            <person name="Ohtoshi R."/>
            <person name="Tomita M."/>
            <person name="Numata K."/>
            <person name="Arakawa K."/>
        </authorList>
    </citation>
    <scope>NUCLEOTIDE SEQUENCE [LARGE SCALE GENOMIC DNA]</scope>
</reference>
<proteinExistence type="predicted"/>
<dbReference type="EMBL" id="BGZK01000069">
    <property type="protein sequence ID" value="GBP15139.1"/>
    <property type="molecule type" value="Genomic_DNA"/>
</dbReference>
<feature type="region of interest" description="Disordered" evidence="1">
    <location>
        <begin position="48"/>
        <end position="76"/>
    </location>
</feature>
<keyword evidence="3" id="KW-1185">Reference proteome</keyword>
<dbReference type="AlphaFoldDB" id="A0A4C1TKN4"/>
<gene>
    <name evidence="2" type="ORF">EVAR_11437_1</name>
</gene>
<feature type="compositionally biased region" description="Basic residues" evidence="1">
    <location>
        <begin position="60"/>
        <end position="76"/>
    </location>
</feature>
<organism evidence="2 3">
    <name type="scientific">Eumeta variegata</name>
    <name type="common">Bagworm moth</name>
    <name type="synonym">Eumeta japonica</name>
    <dbReference type="NCBI Taxonomy" id="151549"/>
    <lineage>
        <taxon>Eukaryota</taxon>
        <taxon>Metazoa</taxon>
        <taxon>Ecdysozoa</taxon>
        <taxon>Arthropoda</taxon>
        <taxon>Hexapoda</taxon>
        <taxon>Insecta</taxon>
        <taxon>Pterygota</taxon>
        <taxon>Neoptera</taxon>
        <taxon>Endopterygota</taxon>
        <taxon>Lepidoptera</taxon>
        <taxon>Glossata</taxon>
        <taxon>Ditrysia</taxon>
        <taxon>Tineoidea</taxon>
        <taxon>Psychidae</taxon>
        <taxon>Oiketicinae</taxon>
        <taxon>Eumeta</taxon>
    </lineage>
</organism>
<comment type="caution">
    <text evidence="2">The sequence shown here is derived from an EMBL/GenBank/DDBJ whole genome shotgun (WGS) entry which is preliminary data.</text>
</comment>
<accession>A0A4C1TKN4</accession>